<name>A0A090IW76_9BACI</name>
<accession>A0A090IW76</accession>
<dbReference type="CDD" id="cd19086">
    <property type="entry name" value="AKR_AKR11C1"/>
    <property type="match status" value="1"/>
</dbReference>
<protein>
    <submittedName>
        <fullName evidence="2">Putative oxidoreductase YqkF</fullName>
        <ecNumber evidence="2">1.-.-.-</ecNumber>
    </submittedName>
</protein>
<dbReference type="EMBL" id="CCRF01000061">
    <property type="protein sequence ID" value="CEE01937.1"/>
    <property type="molecule type" value="Genomic_DNA"/>
</dbReference>
<sequence length="313" mass="35138">MEKCLLGKSDLAVSRIALGCMSLGTDQRKAQEIIQTALDAGINYFDTADLYDYGVNEQIVGKALAPVRDQVIIVTKVGNRWHDDKNGWYWDASKTYIKEAVKQSLQRLGTDYIDLYQLHGGTMEDRIDETIEAFEELVEEGIIRYYGISSIRPTVIKAYAERSNIVSCMMQYSILDRRPEEEAFPLLEKHGISVVARGPLARGLLSDALLNKASESVKQNGYVNYRYQELKELLPLLKEKLTTGRGMTAASLQFVLAQPVVAACVVGASSVGQLVENVRALEQPALTEEELHFIRKLTKSNGYEQHRLCEKTR</sequence>
<dbReference type="SUPFAM" id="SSF51430">
    <property type="entry name" value="NAD(P)-linked oxidoreductase"/>
    <property type="match status" value="1"/>
</dbReference>
<dbReference type="InterPro" id="IPR036812">
    <property type="entry name" value="NAD(P)_OxRdtase_dom_sf"/>
</dbReference>
<dbReference type="InterPro" id="IPR023210">
    <property type="entry name" value="NADP_OxRdtase_dom"/>
</dbReference>
<reference evidence="2 3" key="1">
    <citation type="submission" date="2014-07" db="EMBL/GenBank/DDBJ databases">
        <authorList>
            <person name="Wibberg Daniel"/>
        </authorList>
    </citation>
    <scope>NUCLEOTIDE SEQUENCE [LARGE SCALE GENOMIC DNA]</scope>
</reference>
<dbReference type="Gene3D" id="3.20.20.100">
    <property type="entry name" value="NADP-dependent oxidoreductase domain"/>
    <property type="match status" value="1"/>
</dbReference>
<dbReference type="PRINTS" id="PR00069">
    <property type="entry name" value="ALDKETRDTASE"/>
</dbReference>
<dbReference type="PANTHER" id="PTHR43312:SF1">
    <property type="entry name" value="NADP-DEPENDENT OXIDOREDUCTASE DOMAIN-CONTAINING PROTEIN"/>
    <property type="match status" value="1"/>
</dbReference>
<dbReference type="PANTHER" id="PTHR43312">
    <property type="entry name" value="D-THREO-ALDOSE 1-DEHYDROGENASE"/>
    <property type="match status" value="1"/>
</dbReference>
<dbReference type="AlphaFoldDB" id="A0A090IW76"/>
<dbReference type="RefSeq" id="WP_034770835.1">
    <property type="nucleotide sequence ID" value="NZ_CCRF01000061.1"/>
</dbReference>
<evidence type="ECO:0000259" key="1">
    <source>
        <dbReference type="Pfam" id="PF00248"/>
    </source>
</evidence>
<dbReference type="EC" id="1.-.-.-" evidence="2"/>
<evidence type="ECO:0000313" key="3">
    <source>
        <dbReference type="Proteomes" id="UP000040576"/>
    </source>
</evidence>
<proteinExistence type="predicted"/>
<dbReference type="InterPro" id="IPR053135">
    <property type="entry name" value="AKR2_Oxidoreductase"/>
</dbReference>
<dbReference type="GO" id="GO:0016491">
    <property type="term" value="F:oxidoreductase activity"/>
    <property type="evidence" value="ECO:0007669"/>
    <property type="project" value="UniProtKB-KW"/>
</dbReference>
<keyword evidence="3" id="KW-1185">Reference proteome</keyword>
<gene>
    <name evidence="2" type="primary">yqkF</name>
    <name evidence="2" type="ORF">BT1A1_2115</name>
</gene>
<dbReference type="InterPro" id="IPR020471">
    <property type="entry name" value="AKR"/>
</dbReference>
<keyword evidence="2" id="KW-0560">Oxidoreductase</keyword>
<dbReference type="Proteomes" id="UP000040576">
    <property type="component" value="Unassembled WGS sequence"/>
</dbReference>
<dbReference type="Pfam" id="PF00248">
    <property type="entry name" value="Aldo_ket_red"/>
    <property type="match status" value="1"/>
</dbReference>
<organism evidence="2 3">
    <name type="scientific">Caldibacillus thermoamylovorans</name>
    <dbReference type="NCBI Taxonomy" id="35841"/>
    <lineage>
        <taxon>Bacteria</taxon>
        <taxon>Bacillati</taxon>
        <taxon>Bacillota</taxon>
        <taxon>Bacilli</taxon>
        <taxon>Bacillales</taxon>
        <taxon>Bacillaceae</taxon>
        <taxon>Caldibacillus</taxon>
    </lineage>
</organism>
<feature type="domain" description="NADP-dependent oxidoreductase" evidence="1">
    <location>
        <begin position="15"/>
        <end position="297"/>
    </location>
</feature>
<evidence type="ECO:0000313" key="2">
    <source>
        <dbReference type="EMBL" id="CEE01937.1"/>
    </source>
</evidence>